<dbReference type="PIRSF" id="PIRSF020555">
    <property type="entry name" value="UCP020555"/>
    <property type="match status" value="1"/>
</dbReference>
<dbReference type="InterPro" id="IPR014508">
    <property type="entry name" value="UCP020555_TPR-like"/>
</dbReference>
<feature type="chain" id="PRO_5026860520" evidence="1">
    <location>
        <begin position="23"/>
        <end position="119"/>
    </location>
</feature>
<dbReference type="KEGG" id="dee:HQN60_05580"/>
<protein>
    <submittedName>
        <fullName evidence="2">DUF4810 domain-containing protein</fullName>
    </submittedName>
</protein>
<evidence type="ECO:0000256" key="1">
    <source>
        <dbReference type="SAM" id="SignalP"/>
    </source>
</evidence>
<dbReference type="PROSITE" id="PS51257">
    <property type="entry name" value="PROKAR_LIPOPROTEIN"/>
    <property type="match status" value="1"/>
</dbReference>
<evidence type="ECO:0000313" key="3">
    <source>
        <dbReference type="Proteomes" id="UP000504844"/>
    </source>
</evidence>
<keyword evidence="1" id="KW-0732">Signal</keyword>
<accession>A0A6M8SRX4</accession>
<feature type="signal peptide" evidence="1">
    <location>
        <begin position="1"/>
        <end position="22"/>
    </location>
</feature>
<gene>
    <name evidence="2" type="ORF">HQN60_05580</name>
</gene>
<dbReference type="Pfam" id="PF16068">
    <property type="entry name" value="DUF4810"/>
    <property type="match status" value="1"/>
</dbReference>
<sequence length="119" mass="13508">MVFKRVTCWSSVLILGVLMGCATPQKPLYSWGSYQKEVYAYFKNTQSSPAEQIIALEQQEQKAKAQGLAVPPGFHAHLGMLYANSGQIDKVQQQFENEKLLYPESTTYMNFLLLNLNKK</sequence>
<dbReference type="Proteomes" id="UP000504844">
    <property type="component" value="Chromosome"/>
</dbReference>
<evidence type="ECO:0000313" key="2">
    <source>
        <dbReference type="EMBL" id="QKJ68113.1"/>
    </source>
</evidence>
<name>A0A6M8SRX4_9NEIS</name>
<reference evidence="2 3" key="1">
    <citation type="submission" date="2020-05" db="EMBL/GenBank/DDBJ databases">
        <title>Complete genome sequence of Deefgea sp. D17.</title>
        <authorList>
            <person name="Bae J.-W."/>
            <person name="Han J.E."/>
        </authorList>
    </citation>
    <scope>NUCLEOTIDE SEQUENCE [LARGE SCALE GENOMIC DNA]</scope>
    <source>
        <strain evidence="2 3">D17</strain>
    </source>
</reference>
<dbReference type="AlphaFoldDB" id="A0A6M8SRX4"/>
<organism evidence="2 3">
    <name type="scientific">Deefgea piscis</name>
    <dbReference type="NCBI Taxonomy" id="2739061"/>
    <lineage>
        <taxon>Bacteria</taxon>
        <taxon>Pseudomonadati</taxon>
        <taxon>Pseudomonadota</taxon>
        <taxon>Betaproteobacteria</taxon>
        <taxon>Neisseriales</taxon>
        <taxon>Chitinibacteraceae</taxon>
        <taxon>Deefgea</taxon>
    </lineage>
</organism>
<dbReference type="EMBL" id="CP054143">
    <property type="protein sequence ID" value="QKJ68113.1"/>
    <property type="molecule type" value="Genomic_DNA"/>
</dbReference>
<keyword evidence="3" id="KW-1185">Reference proteome</keyword>
<proteinExistence type="predicted"/>